<feature type="compositionally biased region" description="Basic and acidic residues" evidence="7">
    <location>
        <begin position="2425"/>
        <end position="2442"/>
    </location>
</feature>
<dbReference type="Pfam" id="PF12359">
    <property type="entry name" value="DUF3645"/>
    <property type="match status" value="1"/>
</dbReference>
<dbReference type="PROSITE" id="PS50222">
    <property type="entry name" value="EF_HAND_2"/>
    <property type="match status" value="1"/>
</dbReference>
<sequence length="5265" mass="594879">MPPIWTKSDFLELAIGANWGVPSDILGCDGGSWYSTSNSARFYLRVLERLQNEHLAVGGGSGVSDLENLRLCINRIRNSVSYISEEFPWSRLKYMYEKAVLRRSSLDYKEFHRFVIDTVSKVKSLENEHSIVLPGLVCLEDSRKPVFLLYVVSRSDVQPLRAATATAIGGGFGKPQTRYSFSVVNVSGFGTEYHLYGSTLTSNNPTSLVRDSTLVVSDVYTERLLHSAFWISLYRLSFVPSKSNIHYLYTVLLPFLNGKNLYSNWMRDEHVALSGRPGVGRVWIPNPKRRDFGSSSRLVQSALGLLFQSYSVSIFRGIGPEYKASQFQLFLNWSILRLLEEDFNACLGGSDSLSFLSASTPISAFIGVFAREISNFSFGLSVSNYGSRTGKSGTAPDLLALEKRDSPALGVSALMPFREWYEHLSRFKASFERVFHSSLFGFGVGSCTLSPDLASSRVIRIGLHSVFGNFGQFRLDGPNVMMLAGDSTEASVDIPVELGSIDRRISDLEDVISILETCISACVLLTNQSETIKNSHLLKFKLIQHIFQDLIPIPLPWSHPQKKERCFWSFRGRCRLLRSQQVRLLDLLCSTMRHFLASSFSLGFNSKIPQFDRLIVAAAISCIADNVARCLPSDFRSPLSVHLTGRHQGPKNWFYVDLLNFQEITDFGVYTDPSTVVVRSMVLDYFDSTQHSRSEETLRFVPMFAFEDKPGTLDEGTVELLMQISTEFGFPNLLHQARDDQKKARTFSIPLFFTGESREMAEVAPEFYSLRDIFFYLKLVITLNPENHPEITSWSPANSFLYWTYNSNKDSYHVRGFDKMLECNYVPSRIPDSKQHKGLWSSFTGWLTSTGDKNYLKNFTKLTDPSTIINSFDSLGAAYTGESCMALNTNAAASSFSSPNLAPTPGQSQMVLPGPGVAPSGLYSQSHQITGVGVGASSEGSSSSSCSVSVGDESDVLYLRTLPALSDQLQPCEVERVFQYLTAPYLRIPLLLQFLADENRINSLSSIPVQHIIWMSILEPWQWSSPSRQDPQDGPSLLVPVEDSKTISTPSGLLFNELLRSPSTLFKALEELMLMAIDKDTGSFSGANSKIILFVLRVSVVISNYTKYLIRYHDRWASSRSGDSLILTSDKDQESLERDDATGPMVNGVFRGFEPLLRDDQLVQALRLSHTRLRFLIESLYLKMLVDWMKKALAELNISALCVLYAHIAIIYGQSHSAGDLDIHSITLLLSSLVFLSTHYSVEEGTRSDRKGSSSSVAPSPGSSSFSLSSIQNPERRFSSLFIGSPWGYTLNNALGVPDLELFSIQARTRSIIVEWLSTHVKEANLVLDTVVNAVAMKGIGEINADLVLEDSLGPSTREWVQLPSISGAGRFVPLNEIPTDLYEWLSCDDLETLKGKAGYTLGSKDPNCNHSSYKSFNWWRLQKRFSKKGETGRNPRPDAPPAKETSGSFVDGLAAAASDPPPTSASKYIKTRLDYNEWFRTVLSINTETEINVQFSLFSLKNNNLRVLGSWIHDFEDFKDVIREETTGTTSTGASLTRLGNQFQSADIASTQNLYWCKLVGCRMDLYRWEAFHKTNQVTFKTKYNKNSLPKGTEWILEIFEPWRAIFLTGVSTIYLDDGISDSTKTSTTSGGGPAKYKSPDLSNVVKMQFLYPLYEPGEGPESPNQKITGILESSTDSRFDEDILSSGSAEIVTHSLKEIVIQRFPPVILVFDLVEQGRLYYKQLCHTSNVSHSLGYLDNSRFITPLFSTGDFCSTESPNHLSHGAALTRPGSPSLTRHKPTASCTEARFALASGMPLSRGKKPSKSLVITRDYHKEPIGTEMYIPRRFLLGLIPQVFLETHEFWQSQHTGNIRGYPKRSLQTEKFKHHPSNIITNLPGNTLDPQNRNGGDRDGGVHADDLYLLDILIFKSSNPVHKFGVIGDGISLIQRRYIQNPNSVQTLINFQTLYGASGELQSLFNTLQRLDDVSHTLLWSNNNPIDVGGAAPKENLSSELSLDLIELPRLHLSFVRRDRDRDRDRSSTLLLTLPNNISSGNVRYVCEQHSGLYLSWRNILDYPLTCELLRGLPHSVLLENDDGDFFILAPATTKPILIPPIGAGGALDDKRSESCLQPNDPSGIMENLTSSLKSNDKLSTLISATNILSENIEHMTTAPGQYITSISQTLLQTATSTLANTTKIIMDETLRKAEEIVDGLGRNTITIGGRRRGIGIGDQDQNQDQDQEQIAHTSSLLYRGTYILDRGDQAWISKLGPTKHYLYPVHTSKSFVFINSVVSGLHLMLWRFLEQQFESVLSVLDIATSNDMEKSSEERQLWEVFNHLGHTWDCHPDAHACRLKMWLYCLRHLSASSKTISASCPKSQNFSCTWDLHHDIEGYTLKLAKVSANCRLSIEEELEVLQAFPNFVKDSPELNNRLNLVSSAFEREKRSSSKENMESVKKKDNQDSTESSPEMIEFQLFSPQIPPIDDFDSWMDISCLGISDYGGVSNINNPISSLWESLSNIMGTLNLPPVIYNNSNSPIDYGIETNRNRDEQAISSGEDATEFFIKFLSGRSSLTKMISSAISVTMSGISNGIATTTENLSSSSQLSTNSNLGGTSPVYLSDWIFIYELLTGHFPVEVFPGETTHIWGVLLTRSLPAWDWKSPKETRKNKLQVGTVLKSQESFQSLIRDASLILSQEYKTGALITHSSYYLENTTNGSKNSISAFFALLFASNLEKIPQGNSIKAWTISPDSRISRWSVSLNRSNYNCKERRLGCIGSAGCQINKNDLIHYSKSPILAAQNMDKFLIPLDKMQASSTDSKNNPIYDLPGMLLSHPISKTTIGKSSLERFRNDIREYSNMVSNKQDFSILGLDYRKLLNAFLNYYKISETRTLETEIKWEEIRQGIMDLRMTLLQLYFKDGQFIDSAISRLDELANSNGTYHLNHEKRKMIKTQEEWLLFWSSSFGRLARKEPVLHFDFLVSQLMSSNSFSDFKKLNLFLDDEDIEAIHSLTAATMMTANRRSQVSNALIQLRDIICFLSSLQDEVRIRKGGEGFSVPSMTNNDSKQDWKWLERNLISLEMKLKNVARVLHSQRHYMKLINQKTREEIQSKDQLEMMKNEDIVALYDPRFLVFEFAYNILLRKDQVELILKLYHSATKGISICHQMIMGAGKTTVISPLLALLLGDSNRLIVQIVPQALLEFTKDVLRSRFSCIVKKRILKFQFHRNSICTQELYRKLVHAKEQKAIILCHPTSIKSLFLKTVFLFRILRYWNNDITAYSGLRMALKYISLSTGINKNKLSSLFEKNGFSSSSFKQLLGITRSNQHNLQRREIRNVQSQEISSKLSETLNNEDKEELYLQYKKELDLCLRILHIFKYESVAIVDEIDMILHPLKSELHWPIGEKTPLDLSNNYPAFFDENWNGANLSQDDAHVEDSNTGIRWLIPWYLIEALLTKPSQISLLSNDQILKSGSMINLLLKIQAKIEEGILNRNIQNNPHLILLNGEYYHKEIKPLLIPWTIFIIRLHKFSGLSDDLCEAYFINNNNHLDKSSIKTGISRSSENLISKLDHLDDLSMKLLNLSKDWLNDYLPHIFQLVHRVSFGLLDEHTSGISRNNWLGSKFIQTDSSYPKTPIFTHHTQTNNNPPLSRHLLSIPFIGKDTPSIASEFSHPDIVIGLTILAYRYNGLRRNDIYHLLDSQKRRSHSYSSLGAEVINQSHHNKDKPNILEFNKWIKLSGGRVRGTKRDQLRNLISSISSYPTATPPPDLINTCLPQKKISSSSKSQIDQISLLWPLEVINLEDHEQLEQLFKLLKMQPLAIKAFLGRLVFPELLEYAQQQLSASGQEIGGDILFSTRIGFSGTPSDLLPIELGKCEYEKGSDGEMIHYLTNGAIISSIEILNVDWTVEDFLLDICNSRDKDVHALIDSGALITGLSNLQVAEFLLKNGLKDIDAVVFIDERDKQMIMLRDGLKIIEISQCGVSLERRFAFYDHVHSIGQDIKHTPLAKAILTVSKDMVFRDFAQGAYRMRQLGQGQTLHIVLQAQVADLIEKNALACRMISDYNLFTKSQDYPPSNKTPNSSDLISFKHGGSFQIPNPLLFLRCLCGWLIIQNISKEFEQSQLLCIQSMENIWRKKSFQRMVHEHVQWEEDYSNSSNKEDKLVDVFVEKLSFDIPSTIPFNITIKDQLQSRLLENRDLIINSDLNLAQFLISQLEEMSIYKSFDREMEKELEMEMEIYQERELQQEKEQEKQQEKQQETENAHLHTKWAKPSLDVCKDSWPLEALMIGNNMLHLEMDSKKTPPPNLNKKKVEDLLPFAFFTASKPSPGIHRQASSNTFTSLDKIFLPLSDYYIHNNHSPIYLTFPNYLRFTSNLYNPAISRNYSNNSNIQQRLNNFNIILEWQIGDTCNNNFPNEYLIQLKEAFAVFDGESKGKMSLDDLPDLLKTLNWVENVSLLEKEILEYFRRHNPPAKDPIGHSPPCKNSLATFHKDKSIKTVDNLLNMDHEVSEDLSNRQPNSGDTFLKQDDFLDFMNDHPWENNNSKNNLENSKLLEMMDSSELILESSYLQEEGNRANIDFEELYQALGVVLSTSSKRCYVGVTLEEAQSIRWLIHCISSDSKHGEALRRSLISKMKESFSIKIYHLSNTLVLLDEINSEMISRLDAKTDHHILQEQPSGKRLPSSTVNHDVGRRMSLLELQAQSIYKFVNSESNFTRQEMSTVVRTLQGSNCKLRKDYYLSIRRCRRRKKENESSLMESNQFLSAILTTPNESAVLQCKGLASRLSSKLESYNITILDYFKALDKNQTGAISSAYLYASLESLKIAPSPMDYSRIIHFIFGSSQSDKSGVDLSYSSLFNISISQESFIKAFSTNRSFNLKSDLSSAPNDGNILNGGNTRMELSIPKLDDSVITQAEVKLRSCNMNMCRDDYSIFGPNSIIGGVQLFDSTFLSRLKCKLNLHSSFNKILEIPGVITVWNAEQLEGKHRGVMKKNKERISLGQYGSGDYYTGAGGSSSFQCQILEVTDNSSSSMSESSELKRFVNIAFPHPKKFKPIFRGSLQIPNSSKETGIFTIWKPIPPSSRFVSLGVIVTKGDDAPYISSMRCIPVSWCRIVNYRNLPCIGSLQHKPSIVQSISENKGSRESIIQPVSFCLTSNLQLLGAVVNVKRPSKDQTNLEGSFVSRDQFLEIYDKLYVPSDEKVANYLNYSDIKDRNTLFSRLFWLDIAYSEMVFHYNSDDFNSSGGVGGGADQDMDRMPKQPLQIVHNSYLIPEISSKKHPIPSQNAISLFGI</sequence>
<dbReference type="GO" id="GO:0004843">
    <property type="term" value="F:cysteine-type deubiquitinase activity"/>
    <property type="evidence" value="ECO:0007669"/>
    <property type="project" value="UniProtKB-EC"/>
</dbReference>
<feature type="compositionally biased region" description="Polar residues" evidence="7">
    <location>
        <begin position="1873"/>
        <end position="1889"/>
    </location>
</feature>
<dbReference type="InterPro" id="IPR051346">
    <property type="entry name" value="OTU_Deubiquitinase"/>
</dbReference>
<keyword evidence="5" id="KW-0378">Hydrolase</keyword>
<keyword evidence="6" id="KW-0788">Thiol protease</keyword>
<evidence type="ECO:0000256" key="7">
    <source>
        <dbReference type="SAM" id="MobiDB-lite"/>
    </source>
</evidence>
<dbReference type="GO" id="GO:0070530">
    <property type="term" value="F:K63-linked polyubiquitin modification-dependent protein binding"/>
    <property type="evidence" value="ECO:0007669"/>
    <property type="project" value="TreeGrafter"/>
</dbReference>
<dbReference type="GO" id="GO:0005737">
    <property type="term" value="C:cytoplasm"/>
    <property type="evidence" value="ECO:0007669"/>
    <property type="project" value="TreeGrafter"/>
</dbReference>
<dbReference type="GO" id="GO:0071947">
    <property type="term" value="P:protein deubiquitination involved in ubiquitin-dependent protein catabolic process"/>
    <property type="evidence" value="ECO:0007669"/>
    <property type="project" value="TreeGrafter"/>
</dbReference>
<name>A0A9D5HXY3_9CRYT</name>
<dbReference type="InterPro" id="IPR011992">
    <property type="entry name" value="EF-hand-dom_pair"/>
</dbReference>
<feature type="region of interest" description="Disordered" evidence="7">
    <location>
        <begin position="2425"/>
        <end position="2449"/>
    </location>
</feature>
<evidence type="ECO:0000256" key="2">
    <source>
        <dbReference type="ARBA" id="ARBA00012759"/>
    </source>
</evidence>
<feature type="domain" description="EF-hand" evidence="8">
    <location>
        <begin position="4391"/>
        <end position="4426"/>
    </location>
</feature>
<dbReference type="EMBL" id="JAPCXC010000031">
    <property type="protein sequence ID" value="KAJ1609730.1"/>
    <property type="molecule type" value="Genomic_DNA"/>
</dbReference>
<comment type="caution">
    <text evidence="9">The sequence shown here is derived from an EMBL/GenBank/DDBJ whole genome shotgun (WGS) entry which is preliminary data.</text>
</comment>
<protein>
    <recommendedName>
        <fullName evidence="2">ubiquitinyl hydrolase 1</fullName>
        <ecNumber evidence="2">3.4.19.12</ecNumber>
    </recommendedName>
</protein>
<dbReference type="SUPFAM" id="SSF47473">
    <property type="entry name" value="EF-hand"/>
    <property type="match status" value="1"/>
</dbReference>
<organism evidence="9">
    <name type="scientific">Cryptosporidium canis</name>
    <dbReference type="NCBI Taxonomy" id="195482"/>
    <lineage>
        <taxon>Eukaryota</taxon>
        <taxon>Sar</taxon>
        <taxon>Alveolata</taxon>
        <taxon>Apicomplexa</taxon>
        <taxon>Conoidasida</taxon>
        <taxon>Coccidia</taxon>
        <taxon>Eucoccidiorida</taxon>
        <taxon>Eimeriorina</taxon>
        <taxon>Cryptosporidiidae</taxon>
        <taxon>Cryptosporidium</taxon>
    </lineage>
</organism>
<dbReference type="InterPro" id="IPR022099">
    <property type="entry name" value="DUF3638"/>
</dbReference>
<dbReference type="PANTHER" id="PTHR13367:SF28">
    <property type="entry name" value="UBIQUITIN THIOESTERASE ZRANB1"/>
    <property type="match status" value="1"/>
</dbReference>
<feature type="compositionally biased region" description="Basic and acidic residues" evidence="7">
    <location>
        <begin position="4219"/>
        <end position="4239"/>
    </location>
</feature>
<feature type="region of interest" description="Disordered" evidence="7">
    <location>
        <begin position="4219"/>
        <end position="4240"/>
    </location>
</feature>
<reference evidence="9" key="1">
    <citation type="submission" date="2022-10" db="EMBL/GenBank/DDBJ databases">
        <title>Adaptive evolution leads to modifications in subtelomeric GC content in a zoonotic Cryptosporidium species.</title>
        <authorList>
            <person name="Li J."/>
            <person name="Feng Y."/>
            <person name="Xiao L."/>
        </authorList>
    </citation>
    <scope>NUCLEOTIDE SEQUENCE</scope>
    <source>
        <strain evidence="9">33844</strain>
    </source>
</reference>
<dbReference type="Proteomes" id="UP001067231">
    <property type="component" value="Unassembled WGS sequence"/>
</dbReference>
<dbReference type="PANTHER" id="PTHR13367">
    <property type="entry name" value="UBIQUITIN THIOESTERASE"/>
    <property type="match status" value="1"/>
</dbReference>
<dbReference type="InterPro" id="IPR002048">
    <property type="entry name" value="EF_hand_dom"/>
</dbReference>
<feature type="compositionally biased region" description="Low complexity" evidence="7">
    <location>
        <begin position="1253"/>
        <end position="1270"/>
    </location>
</feature>
<proteinExistence type="predicted"/>
<dbReference type="GO" id="GO:0005509">
    <property type="term" value="F:calcium ion binding"/>
    <property type="evidence" value="ECO:0007669"/>
    <property type="project" value="InterPro"/>
</dbReference>
<dbReference type="OrthoDB" id="342844at2759"/>
<accession>A0A9D5HXY3</accession>
<dbReference type="GO" id="GO:0005634">
    <property type="term" value="C:nucleus"/>
    <property type="evidence" value="ECO:0007669"/>
    <property type="project" value="TreeGrafter"/>
</dbReference>
<evidence type="ECO:0000256" key="5">
    <source>
        <dbReference type="ARBA" id="ARBA00022801"/>
    </source>
</evidence>
<feature type="region of interest" description="Disordered" evidence="7">
    <location>
        <begin position="1873"/>
        <end position="1893"/>
    </location>
</feature>
<evidence type="ECO:0000256" key="6">
    <source>
        <dbReference type="ARBA" id="ARBA00022807"/>
    </source>
</evidence>
<evidence type="ECO:0000256" key="1">
    <source>
        <dbReference type="ARBA" id="ARBA00000707"/>
    </source>
</evidence>
<comment type="catalytic activity">
    <reaction evidence="1">
        <text>Thiol-dependent hydrolysis of ester, thioester, amide, peptide and isopeptide bonds formed by the C-terminal Gly of ubiquitin (a 76-residue protein attached to proteins as an intracellular targeting signal).</text>
        <dbReference type="EC" id="3.4.19.12"/>
    </reaction>
</comment>
<gene>
    <name evidence="9" type="ORF">OJ253_1441</name>
</gene>
<feature type="region of interest" description="Disordered" evidence="7">
    <location>
        <begin position="1245"/>
        <end position="1270"/>
    </location>
</feature>
<evidence type="ECO:0000256" key="4">
    <source>
        <dbReference type="ARBA" id="ARBA00022786"/>
    </source>
</evidence>
<dbReference type="Pfam" id="PF12340">
    <property type="entry name" value="DUF3638"/>
    <property type="match status" value="1"/>
</dbReference>
<keyword evidence="4" id="KW-0833">Ubl conjugation pathway</keyword>
<evidence type="ECO:0000313" key="9">
    <source>
        <dbReference type="EMBL" id="KAJ1609730.1"/>
    </source>
</evidence>
<dbReference type="EC" id="3.4.19.12" evidence="2"/>
<dbReference type="InterPro" id="IPR022105">
    <property type="entry name" value="DUF3645"/>
</dbReference>
<evidence type="ECO:0000259" key="8">
    <source>
        <dbReference type="PROSITE" id="PS50222"/>
    </source>
</evidence>
<feature type="region of interest" description="Disordered" evidence="7">
    <location>
        <begin position="1429"/>
        <end position="1448"/>
    </location>
</feature>
<keyword evidence="3" id="KW-0645">Protease</keyword>
<evidence type="ECO:0000256" key="3">
    <source>
        <dbReference type="ARBA" id="ARBA00022670"/>
    </source>
</evidence>